<sequence>MSKDIETVTLWRPVGPEELALIRDLDMRGFPPRLPDQPIFYPVLSEDYAVKIARDWNVPRSGSGFVTKFDVRKDYLDGYAVQEAGGRAHLEYWIPAEEMDQFNAAIVGTIEVTKTFP</sequence>
<evidence type="ECO:0000313" key="2">
    <source>
        <dbReference type="Proteomes" id="UP000532162"/>
    </source>
</evidence>
<dbReference type="EMBL" id="JACCPJ010000001">
    <property type="protein sequence ID" value="NZD60780.1"/>
    <property type="molecule type" value="Genomic_DNA"/>
</dbReference>
<dbReference type="Proteomes" id="UP000532162">
    <property type="component" value="Unassembled WGS sequence"/>
</dbReference>
<dbReference type="RefSeq" id="WP_171601763.1">
    <property type="nucleotide sequence ID" value="NZ_JABFCQ010000001.1"/>
</dbReference>
<protein>
    <submittedName>
        <fullName evidence="1">ADP-ribosylation/crystallin J1</fullName>
    </submittedName>
</protein>
<proteinExistence type="predicted"/>
<dbReference type="AlphaFoldDB" id="A0A7Z0UBM1"/>
<evidence type="ECO:0000313" key="1">
    <source>
        <dbReference type="EMBL" id="NZD60780.1"/>
    </source>
</evidence>
<accession>A0A7Z0UBM1</accession>
<reference evidence="1 2" key="1">
    <citation type="submission" date="2020-07" db="EMBL/GenBank/DDBJ databases">
        <authorList>
            <person name="Sun Q."/>
        </authorList>
    </citation>
    <scope>NUCLEOTIDE SEQUENCE [LARGE SCALE GENOMIC DNA]</scope>
    <source>
        <strain evidence="1 2">WYCCWR 11290</strain>
    </source>
</reference>
<organism evidence="1 2">
    <name type="scientific">Rhizobium changzhiense</name>
    <dbReference type="NCBI Taxonomy" id="2692317"/>
    <lineage>
        <taxon>Bacteria</taxon>
        <taxon>Pseudomonadati</taxon>
        <taxon>Pseudomonadota</taxon>
        <taxon>Alphaproteobacteria</taxon>
        <taxon>Hyphomicrobiales</taxon>
        <taxon>Rhizobiaceae</taxon>
        <taxon>Rhizobium/Agrobacterium group</taxon>
        <taxon>Rhizobium</taxon>
    </lineage>
</organism>
<name>A0A7Z0UBM1_9HYPH</name>
<gene>
    <name evidence="1" type="ORF">HX900_06575</name>
</gene>
<comment type="caution">
    <text evidence="1">The sequence shown here is derived from an EMBL/GenBank/DDBJ whole genome shotgun (WGS) entry which is preliminary data.</text>
</comment>